<proteinExistence type="predicted"/>
<organism evidence="1 2">
    <name type="scientific">Roseibium aestuarii</name>
    <dbReference type="NCBI Taxonomy" id="2600299"/>
    <lineage>
        <taxon>Bacteria</taxon>
        <taxon>Pseudomonadati</taxon>
        <taxon>Pseudomonadota</taxon>
        <taxon>Alphaproteobacteria</taxon>
        <taxon>Hyphomicrobiales</taxon>
        <taxon>Stappiaceae</taxon>
        <taxon>Roseibium</taxon>
    </lineage>
</organism>
<evidence type="ECO:0008006" key="3">
    <source>
        <dbReference type="Google" id="ProtNLM"/>
    </source>
</evidence>
<accession>A0ABW4K2S2</accession>
<dbReference type="Pfam" id="PF05159">
    <property type="entry name" value="Capsule_synth"/>
    <property type="match status" value="1"/>
</dbReference>
<gene>
    <name evidence="1" type="ORF">ACFSC7_14955</name>
</gene>
<dbReference type="EMBL" id="JBHUFA010000011">
    <property type="protein sequence ID" value="MFD1696815.1"/>
    <property type="molecule type" value="Genomic_DNA"/>
</dbReference>
<dbReference type="InterPro" id="IPR007833">
    <property type="entry name" value="Capsule_polysaccharide_synth"/>
</dbReference>
<keyword evidence="2" id="KW-1185">Reference proteome</keyword>
<name>A0ABW4K2S2_9HYPH</name>
<sequence length="344" mass="38539">MRIGFATSGLWRLRTEIEQLTGATARRLWPLALGVDAIAGWGHKPTADRARRLARLRGLPYLAFEDGLLRSVQPGDGEPPLSLVLDRSGIYYDARQPSDLEDLVRDRLARPETWSQARNVISRLRETRLSKYNDHPAGDLPDGQARNPSDLPRVLVIDQTAGDASITGALATQESFTRMFRAAVHENPDAEILLRIHPEAITGRKKGHFDQQFLSDFASLDQDVARALETGRVKLDAAPRNPWSLLERCNKVYCVSSQLGFEAIMAQREVHSFGVSFYSGYGLTVDRTEGASALVAKRRQPVPLEALVAALYFDYCHYFGRSPLRPITVFEAIDWLERKVAETR</sequence>
<dbReference type="Proteomes" id="UP001597327">
    <property type="component" value="Unassembled WGS sequence"/>
</dbReference>
<evidence type="ECO:0000313" key="1">
    <source>
        <dbReference type="EMBL" id="MFD1696815.1"/>
    </source>
</evidence>
<dbReference type="CDD" id="cd16440">
    <property type="entry name" value="beta_Kdo_transferase_KpsC_1"/>
    <property type="match status" value="1"/>
</dbReference>
<evidence type="ECO:0000313" key="2">
    <source>
        <dbReference type="Proteomes" id="UP001597327"/>
    </source>
</evidence>
<reference evidence="2" key="1">
    <citation type="journal article" date="2019" name="Int. J. Syst. Evol. Microbiol.">
        <title>The Global Catalogue of Microorganisms (GCM) 10K type strain sequencing project: providing services to taxonomists for standard genome sequencing and annotation.</title>
        <authorList>
            <consortium name="The Broad Institute Genomics Platform"/>
            <consortium name="The Broad Institute Genome Sequencing Center for Infectious Disease"/>
            <person name="Wu L."/>
            <person name="Ma J."/>
        </authorList>
    </citation>
    <scope>NUCLEOTIDE SEQUENCE [LARGE SCALE GENOMIC DNA]</scope>
    <source>
        <strain evidence="2">JCM 3369</strain>
    </source>
</reference>
<dbReference type="RefSeq" id="WP_149894310.1">
    <property type="nucleotide sequence ID" value="NZ_JBHUFA010000011.1"/>
</dbReference>
<protein>
    <recommendedName>
        <fullName evidence="3">Capsular polysaccharide export protein</fullName>
    </recommendedName>
</protein>
<comment type="caution">
    <text evidence="1">The sequence shown here is derived from an EMBL/GenBank/DDBJ whole genome shotgun (WGS) entry which is preliminary data.</text>
</comment>